<keyword evidence="2" id="KW-1185">Reference proteome</keyword>
<organism evidence="1 2">
    <name type="scientific">Pleurodeles waltl</name>
    <name type="common">Iberian ribbed newt</name>
    <dbReference type="NCBI Taxonomy" id="8319"/>
    <lineage>
        <taxon>Eukaryota</taxon>
        <taxon>Metazoa</taxon>
        <taxon>Chordata</taxon>
        <taxon>Craniata</taxon>
        <taxon>Vertebrata</taxon>
        <taxon>Euteleostomi</taxon>
        <taxon>Amphibia</taxon>
        <taxon>Batrachia</taxon>
        <taxon>Caudata</taxon>
        <taxon>Salamandroidea</taxon>
        <taxon>Salamandridae</taxon>
        <taxon>Pleurodelinae</taxon>
        <taxon>Pleurodeles</taxon>
    </lineage>
</organism>
<protein>
    <submittedName>
        <fullName evidence="1">Uncharacterized protein</fullName>
    </submittedName>
</protein>
<evidence type="ECO:0000313" key="2">
    <source>
        <dbReference type="Proteomes" id="UP001066276"/>
    </source>
</evidence>
<dbReference type="AlphaFoldDB" id="A0AAV7SYQ5"/>
<dbReference type="Proteomes" id="UP001066276">
    <property type="component" value="Chromosome 4_1"/>
</dbReference>
<sequence>MRLRLSKITLLVERDCGGLGLPSVEHYALGLQLSQLAFLLLGKPDPPLWVQTERALLNESEGLGVLYGTTASMSQSAHPVVQDMLHSRSRAHFLLGINPQIHTHVPLWGNTGLQIGRQMIDWVGWQTRGIFTVNHLLENGLLKTFLALRAEYSLPAHYFWQYQQLSHCILSRMGFHPLTLIHSLVIDYWRTWGSLHGVM</sequence>
<dbReference type="EMBL" id="JANPWB010000007">
    <property type="protein sequence ID" value="KAJ1169323.1"/>
    <property type="molecule type" value="Genomic_DNA"/>
</dbReference>
<proteinExistence type="predicted"/>
<name>A0AAV7SYQ5_PLEWA</name>
<gene>
    <name evidence="1" type="ORF">NDU88_001216</name>
</gene>
<reference evidence="1" key="1">
    <citation type="journal article" date="2022" name="bioRxiv">
        <title>Sequencing and chromosome-scale assembly of the giantPleurodeles waltlgenome.</title>
        <authorList>
            <person name="Brown T."/>
            <person name="Elewa A."/>
            <person name="Iarovenko S."/>
            <person name="Subramanian E."/>
            <person name="Araus A.J."/>
            <person name="Petzold A."/>
            <person name="Susuki M."/>
            <person name="Suzuki K.-i.T."/>
            <person name="Hayashi T."/>
            <person name="Toyoda A."/>
            <person name="Oliveira C."/>
            <person name="Osipova E."/>
            <person name="Leigh N.D."/>
            <person name="Simon A."/>
            <person name="Yun M.H."/>
        </authorList>
    </citation>
    <scope>NUCLEOTIDE SEQUENCE</scope>
    <source>
        <strain evidence="1">20211129_DDA</strain>
        <tissue evidence="1">Liver</tissue>
    </source>
</reference>
<evidence type="ECO:0000313" key="1">
    <source>
        <dbReference type="EMBL" id="KAJ1169323.1"/>
    </source>
</evidence>
<comment type="caution">
    <text evidence="1">The sequence shown here is derived from an EMBL/GenBank/DDBJ whole genome shotgun (WGS) entry which is preliminary data.</text>
</comment>
<accession>A0AAV7SYQ5</accession>